<evidence type="ECO:0000256" key="6">
    <source>
        <dbReference type="ARBA" id="ARBA00022840"/>
    </source>
</evidence>
<evidence type="ECO:0000256" key="9">
    <source>
        <dbReference type="HAMAP-Rule" id="MF_00625"/>
    </source>
</evidence>
<gene>
    <name evidence="9 12" type="primary">selD</name>
    <name evidence="12" type="ORF">ACFOD4_21540</name>
</gene>
<dbReference type="EMBL" id="JBHRTN010000029">
    <property type="protein sequence ID" value="MFC3127655.1"/>
    <property type="molecule type" value="Genomic_DNA"/>
</dbReference>
<keyword evidence="7 9" id="KW-0460">Magnesium</keyword>
<dbReference type="HAMAP" id="MF_00625">
    <property type="entry name" value="SelD"/>
    <property type="match status" value="1"/>
</dbReference>
<evidence type="ECO:0000256" key="3">
    <source>
        <dbReference type="ARBA" id="ARBA00022723"/>
    </source>
</evidence>
<feature type="binding site" description="in other chain" evidence="9">
    <location>
        <position position="71"/>
    </location>
    <ligand>
        <name>ATP</name>
        <dbReference type="ChEBI" id="CHEBI:30616"/>
        <note>ligand shared between dimeric partners</note>
    </ligand>
</feature>
<comment type="function">
    <text evidence="9">Synthesizes selenophosphate from selenide and ATP.</text>
</comment>
<evidence type="ECO:0000256" key="8">
    <source>
        <dbReference type="ARBA" id="ARBA00023266"/>
    </source>
</evidence>
<feature type="binding site" description="in other chain" evidence="9">
    <location>
        <position position="94"/>
    </location>
    <ligand>
        <name>ATP</name>
        <dbReference type="ChEBI" id="CHEBI:30616"/>
        <note>ligand shared between dimeric partners</note>
    </ligand>
</feature>
<keyword evidence="13" id="KW-1185">Reference proteome</keyword>
<comment type="subunit">
    <text evidence="9">Homodimer.</text>
</comment>
<dbReference type="NCBIfam" id="TIGR00476">
    <property type="entry name" value="selD"/>
    <property type="match status" value="1"/>
</dbReference>
<dbReference type="Proteomes" id="UP001595593">
    <property type="component" value="Unassembled WGS sequence"/>
</dbReference>
<comment type="similarity">
    <text evidence="1 9">Belongs to the selenophosphate synthase 1 family. Class I subfamily.</text>
</comment>
<organism evidence="12 13">
    <name type="scientific">Teichococcus globiformis</name>
    <dbReference type="NCBI Taxonomy" id="2307229"/>
    <lineage>
        <taxon>Bacteria</taxon>
        <taxon>Pseudomonadati</taxon>
        <taxon>Pseudomonadota</taxon>
        <taxon>Alphaproteobacteria</taxon>
        <taxon>Acetobacterales</taxon>
        <taxon>Roseomonadaceae</taxon>
        <taxon>Roseomonas</taxon>
    </lineage>
</organism>
<dbReference type="SUPFAM" id="SSF55326">
    <property type="entry name" value="PurM N-terminal domain-like"/>
    <property type="match status" value="1"/>
</dbReference>
<evidence type="ECO:0000313" key="12">
    <source>
        <dbReference type="EMBL" id="MFC3127655.1"/>
    </source>
</evidence>
<dbReference type="SUPFAM" id="SSF56042">
    <property type="entry name" value="PurM C-terminal domain-like"/>
    <property type="match status" value="1"/>
</dbReference>
<feature type="binding site" evidence="9">
    <location>
        <begin position="142"/>
        <end position="144"/>
    </location>
    <ligand>
        <name>ATP</name>
        <dbReference type="ChEBI" id="CHEBI:30616"/>
        <note>ligand shared between dimeric partners</note>
    </ligand>
</feature>
<sequence length="351" mass="36273">MTTPQSAAPRLTELAHGGGCGCKLAPAVLRDLLRDQPQAGPFSQLLVGTESSDDAAVWQVNDELAVIATTDFFMPMVDDPHDFGRIAATNAISDIYAMGGRPVMALAILGMPVNKLPPEVIRSILQGGAAICAEAGIPVAGGHSIDSPEPIYGLAVIGLGNPRKVQRNTGARPGDALILTKGLGVGIYSAAIKRSALPEGCYAEMLASTTLLNRIGASLADDPAVHAITDVTGFGIAGHGLEMARGSGLTLRIEAGRLPFLAKAEALASEGFITGASHRNWDSYGAEVDLPPGFPDSQRLLLADPQTSGGLLVACEAAAADGWVERMRAEGYPLACRIGRAEAGPPRLVVA</sequence>
<evidence type="ECO:0000313" key="13">
    <source>
        <dbReference type="Proteomes" id="UP001595593"/>
    </source>
</evidence>
<feature type="active site" evidence="9">
    <location>
        <position position="20"/>
    </location>
</feature>
<feature type="site" description="Important for catalytic activity" evidence="9">
    <location>
        <position position="23"/>
    </location>
</feature>
<evidence type="ECO:0000256" key="5">
    <source>
        <dbReference type="ARBA" id="ARBA00022777"/>
    </source>
</evidence>
<name>A0ABV7G856_9PROT</name>
<keyword evidence="3 9" id="KW-0479">Metal-binding</keyword>
<dbReference type="InterPro" id="IPR036921">
    <property type="entry name" value="PurM-like_N_sf"/>
</dbReference>
<comment type="caution">
    <text evidence="12">The sequence shown here is derived from an EMBL/GenBank/DDBJ whole genome shotgun (WGS) entry which is preliminary data.</text>
</comment>
<dbReference type="InterPro" id="IPR023061">
    <property type="entry name" value="SelD_I"/>
</dbReference>
<dbReference type="Gene3D" id="3.90.650.10">
    <property type="entry name" value="PurM-like C-terminal domain"/>
    <property type="match status" value="1"/>
</dbReference>
<feature type="binding site" evidence="9">
    <location>
        <position position="230"/>
    </location>
    <ligand>
        <name>Mg(2+)</name>
        <dbReference type="ChEBI" id="CHEBI:18420"/>
    </ligand>
</feature>
<protein>
    <recommendedName>
        <fullName evidence="9">Selenide, water dikinase</fullName>
        <ecNumber evidence="9">2.7.9.3</ecNumber>
    </recommendedName>
    <alternativeName>
        <fullName evidence="9">Selenium donor protein</fullName>
    </alternativeName>
    <alternativeName>
        <fullName evidence="9">Selenophosphate synthase</fullName>
    </alternativeName>
</protein>
<keyword evidence="8 9" id="KW-0711">Selenium</keyword>
<feature type="binding site" evidence="9">
    <location>
        <position position="54"/>
    </location>
    <ligand>
        <name>Mg(2+)</name>
        <dbReference type="ChEBI" id="CHEBI:18420"/>
    </ligand>
</feature>
<dbReference type="GO" id="GO:0004756">
    <property type="term" value="F:selenide, water dikinase activity"/>
    <property type="evidence" value="ECO:0007669"/>
    <property type="project" value="UniProtKB-EC"/>
</dbReference>
<dbReference type="Gene3D" id="3.30.1330.10">
    <property type="entry name" value="PurM-like, N-terminal domain"/>
    <property type="match status" value="1"/>
</dbReference>
<feature type="domain" description="PurM-like C-terminal" evidence="11">
    <location>
        <begin position="172"/>
        <end position="345"/>
    </location>
</feature>
<dbReference type="PANTHER" id="PTHR10256">
    <property type="entry name" value="SELENIDE, WATER DIKINASE"/>
    <property type="match status" value="1"/>
</dbReference>
<dbReference type="InterPro" id="IPR016188">
    <property type="entry name" value="PurM-like_N"/>
</dbReference>
<dbReference type="CDD" id="cd02195">
    <property type="entry name" value="SelD"/>
    <property type="match status" value="1"/>
</dbReference>
<evidence type="ECO:0000259" key="11">
    <source>
        <dbReference type="Pfam" id="PF02769"/>
    </source>
</evidence>
<reference evidence="13" key="1">
    <citation type="journal article" date="2019" name="Int. J. Syst. Evol. Microbiol.">
        <title>The Global Catalogue of Microorganisms (GCM) 10K type strain sequencing project: providing services to taxonomists for standard genome sequencing and annotation.</title>
        <authorList>
            <consortium name="The Broad Institute Genomics Platform"/>
            <consortium name="The Broad Institute Genome Sequencing Center for Infectious Disease"/>
            <person name="Wu L."/>
            <person name="Ma J."/>
        </authorList>
    </citation>
    <scope>NUCLEOTIDE SEQUENCE [LARGE SCALE GENOMIC DNA]</scope>
    <source>
        <strain evidence="13">KCTC 52094</strain>
    </source>
</reference>
<dbReference type="Pfam" id="PF00586">
    <property type="entry name" value="AIRS"/>
    <property type="match status" value="1"/>
</dbReference>
<evidence type="ECO:0000256" key="7">
    <source>
        <dbReference type="ARBA" id="ARBA00022842"/>
    </source>
</evidence>
<comment type="catalytic activity">
    <reaction evidence="9">
        <text>hydrogenselenide + ATP + H2O = selenophosphate + AMP + phosphate + 2 H(+)</text>
        <dbReference type="Rhea" id="RHEA:18737"/>
        <dbReference type="ChEBI" id="CHEBI:15377"/>
        <dbReference type="ChEBI" id="CHEBI:15378"/>
        <dbReference type="ChEBI" id="CHEBI:16144"/>
        <dbReference type="ChEBI" id="CHEBI:29317"/>
        <dbReference type="ChEBI" id="CHEBI:30616"/>
        <dbReference type="ChEBI" id="CHEBI:43474"/>
        <dbReference type="ChEBI" id="CHEBI:456215"/>
        <dbReference type="EC" id="2.7.9.3"/>
    </reaction>
</comment>
<dbReference type="InterPro" id="IPR036676">
    <property type="entry name" value="PurM-like_C_sf"/>
</dbReference>
<feature type="domain" description="PurM-like N-terminal" evidence="10">
    <location>
        <begin position="53"/>
        <end position="159"/>
    </location>
</feature>
<keyword evidence="6 9" id="KW-0067">ATP-binding</keyword>
<dbReference type="InterPro" id="IPR004536">
    <property type="entry name" value="SPS/SelD"/>
</dbReference>
<proteinExistence type="inferred from homology"/>
<dbReference type="Pfam" id="PF02769">
    <property type="entry name" value="AIRS_C"/>
    <property type="match status" value="1"/>
</dbReference>
<dbReference type="EC" id="2.7.9.3" evidence="9"/>
<accession>A0ABV7G856</accession>
<comment type="cofactor">
    <cofactor evidence="9">
        <name>Mg(2+)</name>
        <dbReference type="ChEBI" id="CHEBI:18420"/>
    </cofactor>
    <text evidence="9">Binds 1 Mg(2+) ion per monomer.</text>
</comment>
<feature type="binding site" description="in other chain" evidence="9">
    <location>
        <begin position="51"/>
        <end position="53"/>
    </location>
    <ligand>
        <name>ATP</name>
        <dbReference type="ChEBI" id="CHEBI:30616"/>
        <note>ligand shared between dimeric partners</note>
    </ligand>
</feature>
<evidence type="ECO:0000259" key="10">
    <source>
        <dbReference type="Pfam" id="PF00586"/>
    </source>
</evidence>
<dbReference type="PANTHER" id="PTHR10256:SF0">
    <property type="entry name" value="INACTIVE SELENIDE, WATER DIKINASE-LIKE PROTEIN-RELATED"/>
    <property type="match status" value="1"/>
</dbReference>
<evidence type="ECO:0000256" key="2">
    <source>
        <dbReference type="ARBA" id="ARBA00022679"/>
    </source>
</evidence>
<feature type="binding site" evidence="9">
    <location>
        <position position="94"/>
    </location>
    <ligand>
        <name>Mg(2+)</name>
        <dbReference type="ChEBI" id="CHEBI:18420"/>
    </ligand>
</feature>
<keyword evidence="5 9" id="KW-0418">Kinase</keyword>
<dbReference type="PIRSF" id="PIRSF036407">
    <property type="entry name" value="Selenphspht_syn"/>
    <property type="match status" value="1"/>
</dbReference>
<keyword evidence="2 9" id="KW-0808">Transferase</keyword>
<dbReference type="InterPro" id="IPR010918">
    <property type="entry name" value="PurM-like_C_dom"/>
</dbReference>
<evidence type="ECO:0000256" key="4">
    <source>
        <dbReference type="ARBA" id="ARBA00022741"/>
    </source>
</evidence>
<feature type="binding site" description="in other chain" evidence="9">
    <location>
        <position position="23"/>
    </location>
    <ligand>
        <name>ATP</name>
        <dbReference type="ChEBI" id="CHEBI:30616"/>
        <note>ligand shared between dimeric partners</note>
    </ligand>
</feature>
<keyword evidence="4 9" id="KW-0547">Nucleotide-binding</keyword>
<dbReference type="RefSeq" id="WP_379599770.1">
    <property type="nucleotide sequence ID" value="NZ_JBHRTN010000029.1"/>
</dbReference>
<dbReference type="NCBIfam" id="NF002098">
    <property type="entry name" value="PRK00943.1"/>
    <property type="match status" value="1"/>
</dbReference>
<evidence type="ECO:0000256" key="1">
    <source>
        <dbReference type="ARBA" id="ARBA00008026"/>
    </source>
</evidence>